<reference evidence="1" key="2">
    <citation type="submission" date="2022-06" db="UniProtKB">
        <authorList>
            <consortium name="EnsemblMetazoa"/>
        </authorList>
    </citation>
    <scope>IDENTIFICATION</scope>
    <source>
        <strain evidence="1">DF5081</strain>
    </source>
</reference>
<dbReference type="GO" id="GO:0043291">
    <property type="term" value="C:RAVE complex"/>
    <property type="evidence" value="ECO:0007669"/>
    <property type="project" value="TreeGrafter"/>
</dbReference>
<evidence type="ECO:0000313" key="1">
    <source>
        <dbReference type="EnsemblMetazoa" id="CJA37546.1"/>
    </source>
</evidence>
<dbReference type="PANTHER" id="PTHR13950">
    <property type="entry name" value="RABCONNECTIN-RELATED"/>
    <property type="match status" value="1"/>
</dbReference>
<proteinExistence type="predicted"/>
<name>A0A8R1INH1_CAEJA</name>
<protein>
    <submittedName>
        <fullName evidence="1">Uncharacterized protein</fullName>
    </submittedName>
</protein>
<organism evidence="1 2">
    <name type="scientific">Caenorhabditis japonica</name>
    <dbReference type="NCBI Taxonomy" id="281687"/>
    <lineage>
        <taxon>Eukaryota</taxon>
        <taxon>Metazoa</taxon>
        <taxon>Ecdysozoa</taxon>
        <taxon>Nematoda</taxon>
        <taxon>Chromadorea</taxon>
        <taxon>Rhabditida</taxon>
        <taxon>Rhabditina</taxon>
        <taxon>Rhabditomorpha</taxon>
        <taxon>Rhabditoidea</taxon>
        <taxon>Rhabditidae</taxon>
        <taxon>Peloderinae</taxon>
        <taxon>Caenorhabditis</taxon>
    </lineage>
</organism>
<keyword evidence="2" id="KW-1185">Reference proteome</keyword>
<dbReference type="InterPro" id="IPR052208">
    <property type="entry name" value="DmX-like/RAVE_component"/>
</dbReference>
<dbReference type="EnsemblMetazoa" id="CJA37546.1">
    <property type="protein sequence ID" value="CJA37546.1"/>
    <property type="gene ID" value="WBGene00213393"/>
</dbReference>
<dbReference type="PANTHER" id="PTHR13950:SF9">
    <property type="entry name" value="RABCONNECTIN-3A"/>
    <property type="match status" value="1"/>
</dbReference>
<dbReference type="Proteomes" id="UP000005237">
    <property type="component" value="Unassembled WGS sequence"/>
</dbReference>
<dbReference type="GO" id="GO:0007035">
    <property type="term" value="P:vacuolar acidification"/>
    <property type="evidence" value="ECO:0007669"/>
    <property type="project" value="TreeGrafter"/>
</dbReference>
<evidence type="ECO:0000313" key="2">
    <source>
        <dbReference type="Proteomes" id="UP000005237"/>
    </source>
</evidence>
<sequence length="71" mass="7498">MNAHQIITGALNNGENVYALGNIEGLTFTACAVGSDVVILDSDFNRVQIVPGNNRLLVSSLSCCQETGKVM</sequence>
<accession>A0A8R1INH1</accession>
<dbReference type="AlphaFoldDB" id="A0A8R1INH1"/>
<reference evidence="2" key="1">
    <citation type="submission" date="2010-08" db="EMBL/GenBank/DDBJ databases">
        <authorList>
            <consortium name="Caenorhabditis japonica Sequencing Consortium"/>
            <person name="Wilson R.K."/>
        </authorList>
    </citation>
    <scope>NUCLEOTIDE SEQUENCE [LARGE SCALE GENOMIC DNA]</scope>
    <source>
        <strain evidence="2">DF5081</strain>
    </source>
</reference>